<name>A0AAU7LQV5_9BURK</name>
<dbReference type="EMBL" id="CP157675">
    <property type="protein sequence ID" value="XBP69403.1"/>
    <property type="molecule type" value="Genomic_DNA"/>
</dbReference>
<dbReference type="InterPro" id="IPR043129">
    <property type="entry name" value="ATPase_NBD"/>
</dbReference>
<protein>
    <submittedName>
        <fullName evidence="5">Hydantoinase/oxoprolinase family protein</fullName>
    </submittedName>
</protein>
<evidence type="ECO:0000259" key="2">
    <source>
        <dbReference type="Pfam" id="PF01968"/>
    </source>
</evidence>
<dbReference type="InterPro" id="IPR008040">
    <property type="entry name" value="Hydant_A_N"/>
</dbReference>
<reference evidence="5" key="1">
    <citation type="submission" date="2024-05" db="EMBL/GenBank/DDBJ databases">
        <authorList>
            <person name="Bunk B."/>
            <person name="Swiderski J."/>
            <person name="Sproer C."/>
            <person name="Thiel V."/>
        </authorList>
    </citation>
    <scope>NUCLEOTIDE SEQUENCE</scope>
    <source>
        <strain evidence="5">DSM 17735</strain>
    </source>
</reference>
<feature type="domain" description="Acetophenone carboxylase-like C-terminal" evidence="4">
    <location>
        <begin position="523"/>
        <end position="714"/>
    </location>
</feature>
<feature type="region of interest" description="Disordered" evidence="1">
    <location>
        <begin position="631"/>
        <end position="652"/>
    </location>
</feature>
<evidence type="ECO:0000313" key="5">
    <source>
        <dbReference type="EMBL" id="XBP69403.1"/>
    </source>
</evidence>
<dbReference type="RefSeq" id="WP_349277994.1">
    <property type="nucleotide sequence ID" value="NZ_CBCSCU010000009.1"/>
</dbReference>
<dbReference type="SUPFAM" id="SSF53067">
    <property type="entry name" value="Actin-like ATPase domain"/>
    <property type="match status" value="1"/>
</dbReference>
<dbReference type="GO" id="GO:0005829">
    <property type="term" value="C:cytosol"/>
    <property type="evidence" value="ECO:0007669"/>
    <property type="project" value="TreeGrafter"/>
</dbReference>
<sequence length="715" mass="78185">MQVHSSPVQVMGIDAGGTMTDTFFVREDGSFVVGKAQSNPGDESQAIYESSIDALAEWDRQVDDVFPELLTCVYSGTAMLNRVVQRKGLDVGLMCNRGFEDIHSMGRAIQSYLGYALEERIHLNCHRYDEPLVPLSRTRGVTERTDVQGQVVIPLREEEVRVATRELVARGSKAIVISLLQSHKNEKSELRARDICREELKKIGMEIPVFATVDYYPSRKETHRTNTTILEAYAAEPSRATLKKVSDRFKKHGAKFDLRVMATHGGTIGWKAKELARTIVSGPIGGVIGSKFLGEKLGYDNIACSDIGGTSFDMAIITKGNFAIQSDPDMARLVLSLPLVAMDSVGAGAGSFIRIDPYSKAIKLGPDSAGYRVGMCWAESGLDTVSVSDCHVVLGYLNPDNFLGGAIKLDVNRARKYLKEQIADPLGLTVEDAAAGVIELLDLNLREYMRSVISAKGYNPADFVCFSYGGAGPVHTYGYTEGLGFKDVVVPAWAAGFSAFGCACAEYEYRYDKSVDVGVGPDATDAEKVLACTTLTDAWAELAAKVIEEFVINGFKPEDVLLRPGYRMQFMGQLNDLEINSPITSASTLADWDKMVKAFDDTYARVYASSASSPELGFGVTGAIMRGSVVSSKPELPEEPDAGPVPPTQAHIGSRPFYRHKKWWDAQIWSMEALKAGNRIVGPAIVESPSTTFIVPFGFETYCDAHRLFHLKEVK</sequence>
<organism evidence="5">
    <name type="scientific">Polaromonas hydrogenivorans</name>
    <dbReference type="NCBI Taxonomy" id="335476"/>
    <lineage>
        <taxon>Bacteria</taxon>
        <taxon>Pseudomonadati</taxon>
        <taxon>Pseudomonadota</taxon>
        <taxon>Betaproteobacteria</taxon>
        <taxon>Burkholderiales</taxon>
        <taxon>Comamonadaceae</taxon>
        <taxon>Polaromonas</taxon>
    </lineage>
</organism>
<dbReference type="PANTHER" id="PTHR11365:SF23">
    <property type="entry name" value="HYPOTHETICAL 5-OXOPROLINASE (EUROFUNG)-RELATED"/>
    <property type="match status" value="1"/>
</dbReference>
<feature type="domain" description="Hydantoinase/oxoprolinase N-terminal" evidence="3">
    <location>
        <begin position="11"/>
        <end position="199"/>
    </location>
</feature>
<proteinExistence type="predicted"/>
<dbReference type="PANTHER" id="PTHR11365">
    <property type="entry name" value="5-OXOPROLINASE RELATED"/>
    <property type="match status" value="1"/>
</dbReference>
<dbReference type="GO" id="GO:0006749">
    <property type="term" value="P:glutathione metabolic process"/>
    <property type="evidence" value="ECO:0007669"/>
    <property type="project" value="TreeGrafter"/>
</dbReference>
<evidence type="ECO:0000259" key="3">
    <source>
        <dbReference type="Pfam" id="PF05378"/>
    </source>
</evidence>
<gene>
    <name evidence="5" type="ORF">ABLV49_16115</name>
</gene>
<dbReference type="Pfam" id="PF01968">
    <property type="entry name" value="Hydantoinase_A"/>
    <property type="match status" value="1"/>
</dbReference>
<dbReference type="Pfam" id="PF19278">
    <property type="entry name" value="Hydant_A_C"/>
    <property type="match status" value="1"/>
</dbReference>
<dbReference type="AlphaFoldDB" id="A0AAU7LQV5"/>
<dbReference type="Pfam" id="PF05378">
    <property type="entry name" value="Hydant_A_N"/>
    <property type="match status" value="1"/>
</dbReference>
<accession>A0AAU7LQV5</accession>
<dbReference type="GO" id="GO:0017168">
    <property type="term" value="F:5-oxoprolinase (ATP-hydrolyzing) activity"/>
    <property type="evidence" value="ECO:0007669"/>
    <property type="project" value="TreeGrafter"/>
</dbReference>
<dbReference type="InterPro" id="IPR002821">
    <property type="entry name" value="Hydantoinase_A"/>
</dbReference>
<evidence type="ECO:0000256" key="1">
    <source>
        <dbReference type="SAM" id="MobiDB-lite"/>
    </source>
</evidence>
<feature type="domain" description="Hydantoinase A/oxoprolinase" evidence="2">
    <location>
        <begin position="224"/>
        <end position="510"/>
    </location>
</feature>
<dbReference type="InterPro" id="IPR049517">
    <property type="entry name" value="ACX-like_C"/>
</dbReference>
<dbReference type="InterPro" id="IPR045079">
    <property type="entry name" value="Oxoprolinase-like"/>
</dbReference>
<evidence type="ECO:0000259" key="4">
    <source>
        <dbReference type="Pfam" id="PF19278"/>
    </source>
</evidence>